<dbReference type="SUPFAM" id="SSF51695">
    <property type="entry name" value="PLC-like phosphodiesterases"/>
    <property type="match status" value="1"/>
</dbReference>
<gene>
    <name evidence="2" type="ORF">GR167_09515</name>
</gene>
<evidence type="ECO:0000313" key="2">
    <source>
        <dbReference type="EMBL" id="MYM55544.1"/>
    </source>
</evidence>
<reference evidence="2 3" key="1">
    <citation type="submission" date="2020-01" db="EMBL/GenBank/DDBJ databases">
        <authorList>
            <person name="Chen S."/>
        </authorList>
    </citation>
    <scope>NUCLEOTIDE SEQUENCE [LARGE SCALE GENOMIC DNA]</scope>
    <source>
        <strain evidence="2 3">GS-10</strain>
    </source>
</reference>
<protein>
    <submittedName>
        <fullName evidence="2">Phosphodiesterase</fullName>
    </submittedName>
</protein>
<dbReference type="PANTHER" id="PTHR46211">
    <property type="entry name" value="GLYCEROPHOSPHORYL DIESTER PHOSPHODIESTERASE"/>
    <property type="match status" value="1"/>
</dbReference>
<dbReference type="AlphaFoldDB" id="A0A6L8LHT4"/>
<name>A0A6L8LHT4_9RHOB</name>
<dbReference type="PROSITE" id="PS51704">
    <property type="entry name" value="GP_PDE"/>
    <property type="match status" value="1"/>
</dbReference>
<sequence length="255" mass="27716">MTRLPDIFLQRPISHRALHDIAQGRPENSPAAIHAAIAAGYGIEIDLQLSADGQAMVFHDYDLGRLTGETGPIQRRSADELGQIALLGGTDTVPTLAQVLEQVAGRSPLLIEIKDQDGQMGGNVGKLEEATARALQGYEGPVALMSFNPHSIQKMAGFCPDIPRGLTTSAYRSDDWQLLPGGTRDRLREIPDYDALGCCFISHEACDLDRPRVTDLKRRGADLLCWTIRSPEAEAEARKIADNITFEGYAAEIPG</sequence>
<accession>A0A6L8LHT4</accession>
<dbReference type="GO" id="GO:0008081">
    <property type="term" value="F:phosphoric diester hydrolase activity"/>
    <property type="evidence" value="ECO:0007669"/>
    <property type="project" value="InterPro"/>
</dbReference>
<evidence type="ECO:0000259" key="1">
    <source>
        <dbReference type="PROSITE" id="PS51704"/>
    </source>
</evidence>
<dbReference type="InterPro" id="IPR017946">
    <property type="entry name" value="PLC-like_Pdiesterase_TIM-brl"/>
</dbReference>
<dbReference type="Pfam" id="PF03009">
    <property type="entry name" value="GDPD"/>
    <property type="match status" value="1"/>
</dbReference>
<dbReference type="Gene3D" id="3.20.20.190">
    <property type="entry name" value="Phosphatidylinositol (PI) phosphodiesterase"/>
    <property type="match status" value="1"/>
</dbReference>
<dbReference type="RefSeq" id="WP_160973232.1">
    <property type="nucleotide sequence ID" value="NZ_WWEN01000003.1"/>
</dbReference>
<proteinExistence type="predicted"/>
<dbReference type="GO" id="GO:0006629">
    <property type="term" value="P:lipid metabolic process"/>
    <property type="evidence" value="ECO:0007669"/>
    <property type="project" value="InterPro"/>
</dbReference>
<dbReference type="InterPro" id="IPR030395">
    <property type="entry name" value="GP_PDE_dom"/>
</dbReference>
<feature type="domain" description="GP-PDE" evidence="1">
    <location>
        <begin position="10"/>
        <end position="255"/>
    </location>
</feature>
<organism evidence="2 3">
    <name type="scientific">Thalassovita mangrovi</name>
    <dbReference type="NCBI Taxonomy" id="2692236"/>
    <lineage>
        <taxon>Bacteria</taxon>
        <taxon>Pseudomonadati</taxon>
        <taxon>Pseudomonadota</taxon>
        <taxon>Alphaproteobacteria</taxon>
        <taxon>Rhodobacterales</taxon>
        <taxon>Roseobacteraceae</taxon>
        <taxon>Thalassovita</taxon>
    </lineage>
</organism>
<evidence type="ECO:0000313" key="3">
    <source>
        <dbReference type="Proteomes" id="UP000479043"/>
    </source>
</evidence>
<dbReference type="EMBL" id="WWEN01000003">
    <property type="protein sequence ID" value="MYM55544.1"/>
    <property type="molecule type" value="Genomic_DNA"/>
</dbReference>
<dbReference type="Proteomes" id="UP000479043">
    <property type="component" value="Unassembled WGS sequence"/>
</dbReference>
<keyword evidence="3" id="KW-1185">Reference proteome</keyword>
<comment type="caution">
    <text evidence="2">The sequence shown here is derived from an EMBL/GenBank/DDBJ whole genome shotgun (WGS) entry which is preliminary data.</text>
</comment>
<dbReference type="PANTHER" id="PTHR46211:SF1">
    <property type="entry name" value="GLYCEROPHOSPHODIESTER PHOSPHODIESTERASE, CYTOPLASMIC"/>
    <property type="match status" value="1"/>
</dbReference>